<gene>
    <name evidence="13" type="primary">LOC112960435</name>
</gene>
<keyword evidence="5" id="KW-0479">Metal-binding</keyword>
<dbReference type="FunFam" id="3.10.20.30:FF:000013">
    <property type="entry name" value="Adrenodoxin, mitochondrial"/>
    <property type="match status" value="1"/>
</dbReference>
<evidence type="ECO:0000256" key="6">
    <source>
        <dbReference type="ARBA" id="ARBA00022982"/>
    </source>
</evidence>
<reference evidence="13" key="2">
    <citation type="submission" date="2025-09" db="UniProtKB">
        <authorList>
            <consortium name="Ensembl"/>
        </authorList>
    </citation>
    <scope>IDENTIFICATION</scope>
</reference>
<protein>
    <submittedName>
        <fullName evidence="13">Adrenodoxin-like</fullName>
    </submittedName>
</protein>
<keyword evidence="4" id="KW-0001">2Fe-2S</keyword>
<dbReference type="InterPro" id="IPR001041">
    <property type="entry name" value="2Fe-2S_ferredoxin-type"/>
</dbReference>
<evidence type="ECO:0000256" key="2">
    <source>
        <dbReference type="ARBA" id="ARBA00010914"/>
    </source>
</evidence>
<organism evidence="13 14">
    <name type="scientific">Nothoprocta perdicaria</name>
    <name type="common">Chilean tinamou</name>
    <name type="synonym">Crypturus perdicarius</name>
    <dbReference type="NCBI Taxonomy" id="30464"/>
    <lineage>
        <taxon>Eukaryota</taxon>
        <taxon>Metazoa</taxon>
        <taxon>Chordata</taxon>
        <taxon>Craniata</taxon>
        <taxon>Vertebrata</taxon>
        <taxon>Euteleostomi</taxon>
        <taxon>Archelosauria</taxon>
        <taxon>Archosauria</taxon>
        <taxon>Dinosauria</taxon>
        <taxon>Saurischia</taxon>
        <taxon>Theropoda</taxon>
        <taxon>Coelurosauria</taxon>
        <taxon>Aves</taxon>
        <taxon>Palaeognathae</taxon>
        <taxon>Tinamiformes</taxon>
        <taxon>Tinamidae</taxon>
        <taxon>Nothoprocta</taxon>
    </lineage>
</organism>
<dbReference type="SUPFAM" id="SSF54292">
    <property type="entry name" value="2Fe-2S ferredoxin-like"/>
    <property type="match status" value="1"/>
</dbReference>
<sequence>MNIDPESGFRLSLVYILEGNAEGSSKVSPARDRLVVLLTKHHPAHVAQHRLVGPSTVPPSSAPGGWPSASPSAAPITVSGWPCKDSLGHVQQDSAGMIAQGVSGLLRSLLNGLSATKSHLIYPHRAQVTVHFINRDGEKLTATAKEGETLLQVVVNQNLGIDGFGACEGTLACSTCHLIFEKDIFQKLDAISDEEMDMLDLAYGLTERSRLGCQVCVKKWMDGLTVQVPMEVSDIRKELEVGNQNKQ</sequence>
<dbReference type="PROSITE" id="PS51085">
    <property type="entry name" value="2FE2S_FER_2"/>
    <property type="match status" value="1"/>
</dbReference>
<evidence type="ECO:0000256" key="9">
    <source>
        <dbReference type="ARBA" id="ARBA00023128"/>
    </source>
</evidence>
<evidence type="ECO:0000313" key="14">
    <source>
        <dbReference type="Proteomes" id="UP000694420"/>
    </source>
</evidence>
<dbReference type="GO" id="GO:0046872">
    <property type="term" value="F:metal ion binding"/>
    <property type="evidence" value="ECO:0007669"/>
    <property type="project" value="UniProtKB-KW"/>
</dbReference>
<evidence type="ECO:0000256" key="3">
    <source>
        <dbReference type="ARBA" id="ARBA00022448"/>
    </source>
</evidence>
<evidence type="ECO:0000313" key="13">
    <source>
        <dbReference type="Ensembl" id="ENSNPEP00000019007.1"/>
    </source>
</evidence>
<proteinExistence type="inferred from homology"/>
<dbReference type="PROSITE" id="PS00814">
    <property type="entry name" value="ADX"/>
    <property type="match status" value="1"/>
</dbReference>
<feature type="compositionally biased region" description="Low complexity" evidence="11">
    <location>
        <begin position="62"/>
        <end position="71"/>
    </location>
</feature>
<dbReference type="Pfam" id="PF00111">
    <property type="entry name" value="Fer2"/>
    <property type="match status" value="1"/>
</dbReference>
<evidence type="ECO:0000256" key="1">
    <source>
        <dbReference type="ARBA" id="ARBA00004305"/>
    </source>
</evidence>
<dbReference type="PANTHER" id="PTHR23426">
    <property type="entry name" value="FERREDOXIN/ADRENODOXIN"/>
    <property type="match status" value="1"/>
</dbReference>
<dbReference type="InterPro" id="IPR036010">
    <property type="entry name" value="2Fe-2S_ferredoxin-like_sf"/>
</dbReference>
<keyword evidence="3" id="KW-0813">Transport</keyword>
<dbReference type="InterPro" id="IPR018298">
    <property type="entry name" value="Adrenodoxin_Fe-S_BS"/>
</dbReference>
<comment type="cofactor">
    <cofactor evidence="10">
        <name>[2Fe-2S] cluster</name>
        <dbReference type="ChEBI" id="CHEBI:190135"/>
    </cofactor>
</comment>
<dbReference type="GO" id="GO:0051537">
    <property type="term" value="F:2 iron, 2 sulfur cluster binding"/>
    <property type="evidence" value="ECO:0007669"/>
    <property type="project" value="UniProtKB-KW"/>
</dbReference>
<comment type="similarity">
    <text evidence="2">Belongs to the adrenodoxin/putidaredoxin family.</text>
</comment>
<keyword evidence="8" id="KW-0411">Iron-sulfur</keyword>
<dbReference type="GO" id="GO:0140647">
    <property type="term" value="P:P450-containing electron transport chain"/>
    <property type="evidence" value="ECO:0007669"/>
    <property type="project" value="InterPro"/>
</dbReference>
<keyword evidence="7" id="KW-0408">Iron</keyword>
<dbReference type="PANTHER" id="PTHR23426:SF70">
    <property type="entry name" value="2FE-2S FERREDOXIN-TYPE DOMAIN-CONTAINING PROTEIN"/>
    <property type="match status" value="1"/>
</dbReference>
<dbReference type="Gene3D" id="3.10.20.30">
    <property type="match status" value="1"/>
</dbReference>
<dbReference type="CDD" id="cd00207">
    <property type="entry name" value="fer2"/>
    <property type="match status" value="1"/>
</dbReference>
<keyword evidence="6" id="KW-0249">Electron transport</keyword>
<evidence type="ECO:0000256" key="4">
    <source>
        <dbReference type="ARBA" id="ARBA00022714"/>
    </source>
</evidence>
<dbReference type="InterPro" id="IPR012675">
    <property type="entry name" value="Beta-grasp_dom_sf"/>
</dbReference>
<name>A0A8C6ZXI0_NOTPE</name>
<feature type="region of interest" description="Disordered" evidence="11">
    <location>
        <begin position="52"/>
        <end position="71"/>
    </location>
</feature>
<comment type="subcellular location">
    <subcellularLocation>
        <location evidence="1">Mitochondrion matrix</location>
    </subcellularLocation>
</comment>
<accession>A0A8C6ZXI0</accession>
<dbReference type="GO" id="GO:0009055">
    <property type="term" value="F:electron transfer activity"/>
    <property type="evidence" value="ECO:0007669"/>
    <property type="project" value="TreeGrafter"/>
</dbReference>
<evidence type="ECO:0000256" key="8">
    <source>
        <dbReference type="ARBA" id="ARBA00023014"/>
    </source>
</evidence>
<evidence type="ECO:0000256" key="11">
    <source>
        <dbReference type="SAM" id="MobiDB-lite"/>
    </source>
</evidence>
<keyword evidence="9" id="KW-0496">Mitochondrion</keyword>
<feature type="domain" description="2Fe-2S ferredoxin-type" evidence="12">
    <location>
        <begin position="128"/>
        <end position="232"/>
    </location>
</feature>
<dbReference type="Ensembl" id="ENSNPET00000019495.1">
    <property type="protein sequence ID" value="ENSNPEP00000019007.1"/>
    <property type="gene ID" value="ENSNPEG00000014168.1"/>
</dbReference>
<dbReference type="AlphaFoldDB" id="A0A8C6ZXI0"/>
<reference evidence="13" key="1">
    <citation type="submission" date="2025-08" db="UniProtKB">
        <authorList>
            <consortium name="Ensembl"/>
        </authorList>
    </citation>
    <scope>IDENTIFICATION</scope>
</reference>
<dbReference type="InterPro" id="IPR001055">
    <property type="entry name" value="Adrenodoxin-like"/>
</dbReference>
<dbReference type="GO" id="GO:0005759">
    <property type="term" value="C:mitochondrial matrix"/>
    <property type="evidence" value="ECO:0007669"/>
    <property type="project" value="UniProtKB-SubCell"/>
</dbReference>
<dbReference type="Proteomes" id="UP000694420">
    <property type="component" value="Unplaced"/>
</dbReference>
<evidence type="ECO:0000259" key="12">
    <source>
        <dbReference type="PROSITE" id="PS51085"/>
    </source>
</evidence>
<keyword evidence="14" id="KW-1185">Reference proteome</keyword>
<evidence type="ECO:0000256" key="7">
    <source>
        <dbReference type="ARBA" id="ARBA00023004"/>
    </source>
</evidence>
<evidence type="ECO:0000256" key="5">
    <source>
        <dbReference type="ARBA" id="ARBA00022723"/>
    </source>
</evidence>
<evidence type="ECO:0000256" key="10">
    <source>
        <dbReference type="ARBA" id="ARBA00034078"/>
    </source>
</evidence>
<dbReference type="PRINTS" id="PR00355">
    <property type="entry name" value="ADRENODOXIN"/>
</dbReference>